<organism evidence="2">
    <name type="scientific">viral metagenome</name>
    <dbReference type="NCBI Taxonomy" id="1070528"/>
    <lineage>
        <taxon>unclassified sequences</taxon>
        <taxon>metagenomes</taxon>
        <taxon>organismal metagenomes</taxon>
    </lineage>
</organism>
<evidence type="ECO:0000256" key="1">
    <source>
        <dbReference type="SAM" id="Phobius"/>
    </source>
</evidence>
<keyword evidence="1" id="KW-0472">Membrane</keyword>
<accession>A0A6C0IGB9</accession>
<name>A0A6C0IGB9_9ZZZZ</name>
<evidence type="ECO:0000313" key="2">
    <source>
        <dbReference type="EMBL" id="QHT92238.1"/>
    </source>
</evidence>
<feature type="transmembrane region" description="Helical" evidence="1">
    <location>
        <begin position="6"/>
        <end position="24"/>
    </location>
</feature>
<proteinExistence type="predicted"/>
<keyword evidence="1" id="KW-1133">Transmembrane helix</keyword>
<sequence>MIKHMRLVPFICGVAIGIIAVLYVKPEETIVRKYPTPETVKDLVYKDKNGMCYKYSAKKVDCDKNEAKLKDFPLSK</sequence>
<reference evidence="2" key="1">
    <citation type="journal article" date="2020" name="Nature">
        <title>Giant virus diversity and host interactions through global metagenomics.</title>
        <authorList>
            <person name="Schulz F."/>
            <person name="Roux S."/>
            <person name="Paez-Espino D."/>
            <person name="Jungbluth S."/>
            <person name="Walsh D.A."/>
            <person name="Denef V.J."/>
            <person name="McMahon K.D."/>
            <person name="Konstantinidis K.T."/>
            <person name="Eloe-Fadrosh E.A."/>
            <person name="Kyrpides N.C."/>
            <person name="Woyke T."/>
        </authorList>
    </citation>
    <scope>NUCLEOTIDE SEQUENCE</scope>
    <source>
        <strain evidence="2">GVMAG-M-3300023184-88</strain>
    </source>
</reference>
<keyword evidence="1" id="KW-0812">Transmembrane</keyword>
<protein>
    <submittedName>
        <fullName evidence="2">Uncharacterized protein</fullName>
    </submittedName>
</protein>
<dbReference type="AlphaFoldDB" id="A0A6C0IGB9"/>
<dbReference type="EMBL" id="MN740182">
    <property type="protein sequence ID" value="QHT92238.1"/>
    <property type="molecule type" value="Genomic_DNA"/>
</dbReference>